<evidence type="ECO:0000256" key="4">
    <source>
        <dbReference type="ARBA" id="ARBA00023163"/>
    </source>
</evidence>
<dbReference type="Pfam" id="PF03466">
    <property type="entry name" value="LysR_substrate"/>
    <property type="match status" value="1"/>
</dbReference>
<dbReference type="OrthoDB" id="8804410at2"/>
<gene>
    <name evidence="6" type="primary">gbpR_11</name>
    <name evidence="6" type="ORF">PIGHUM_01249</name>
</gene>
<dbReference type="Gene3D" id="3.40.190.290">
    <property type="match status" value="1"/>
</dbReference>
<dbReference type="SUPFAM" id="SSF46785">
    <property type="entry name" value="Winged helix' DNA-binding domain"/>
    <property type="match status" value="1"/>
</dbReference>
<protein>
    <submittedName>
        <fullName evidence="6">HTH-type transcriptional regulator GbpR</fullName>
    </submittedName>
</protein>
<dbReference type="InterPro" id="IPR050950">
    <property type="entry name" value="HTH-type_LysR_regulators"/>
</dbReference>
<dbReference type="SUPFAM" id="SSF53850">
    <property type="entry name" value="Periplasmic binding protein-like II"/>
    <property type="match status" value="1"/>
</dbReference>
<sequence>MPTKLDWYLQVNLKARQLQLLVALDDFGNLKKVAEVSHVTLPAVSKALTELEKGLGLELFTRTAQGMLPTVYGECLIRYARGMLTDLQQVRDELKALESGSSGKVNIGVYPLSSPALVPRALVLLKQRSRSTNVRVIEGTTRALLPQLLEGKLDLVIGRLPALQSPTGFEAKELLEEDLLVVAGPQHPLAKREHVDWPELTGYTWVLPPLFSQMREPLERVLLQHGMPLENDYLETPSISLAKAYLYLTDAVAVMAGTAAHDSLQPLAILPVSLPRLLPPLGVQWNRNRPLSRSARLMVECLEEAAAMLR</sequence>
<evidence type="ECO:0000259" key="5">
    <source>
        <dbReference type="PROSITE" id="PS50931"/>
    </source>
</evidence>
<keyword evidence="2" id="KW-0805">Transcription regulation</keyword>
<dbReference type="AlphaFoldDB" id="A0A3P4AYN2"/>
<dbReference type="Proteomes" id="UP000277294">
    <property type="component" value="Unassembled WGS sequence"/>
</dbReference>
<comment type="similarity">
    <text evidence="1">Belongs to the LysR transcriptional regulatory family.</text>
</comment>
<dbReference type="PANTHER" id="PTHR30419">
    <property type="entry name" value="HTH-TYPE TRANSCRIPTIONAL REGULATOR YBHD"/>
    <property type="match status" value="1"/>
</dbReference>
<evidence type="ECO:0000313" key="7">
    <source>
        <dbReference type="Proteomes" id="UP000277294"/>
    </source>
</evidence>
<keyword evidence="7" id="KW-1185">Reference proteome</keyword>
<dbReference type="GO" id="GO:0003700">
    <property type="term" value="F:DNA-binding transcription factor activity"/>
    <property type="evidence" value="ECO:0007669"/>
    <property type="project" value="InterPro"/>
</dbReference>
<keyword evidence="3" id="KW-0238">DNA-binding</keyword>
<name>A0A3P4AYN2_9BURK</name>
<accession>A0A3P4AYN2</accession>
<dbReference type="Pfam" id="PF00126">
    <property type="entry name" value="HTH_1"/>
    <property type="match status" value="1"/>
</dbReference>
<evidence type="ECO:0000256" key="2">
    <source>
        <dbReference type="ARBA" id="ARBA00023015"/>
    </source>
</evidence>
<dbReference type="GO" id="GO:0003677">
    <property type="term" value="F:DNA binding"/>
    <property type="evidence" value="ECO:0007669"/>
    <property type="project" value="UniProtKB-KW"/>
</dbReference>
<evidence type="ECO:0000313" key="6">
    <source>
        <dbReference type="EMBL" id="VCU69189.1"/>
    </source>
</evidence>
<keyword evidence="4" id="KW-0804">Transcription</keyword>
<evidence type="ECO:0000256" key="1">
    <source>
        <dbReference type="ARBA" id="ARBA00009437"/>
    </source>
</evidence>
<reference evidence="6 7" key="1">
    <citation type="submission" date="2018-10" db="EMBL/GenBank/DDBJ databases">
        <authorList>
            <person name="Criscuolo A."/>
        </authorList>
    </citation>
    <scope>NUCLEOTIDE SEQUENCE [LARGE SCALE GENOMIC DNA]</scope>
    <source>
        <strain evidence="6">DnA1</strain>
    </source>
</reference>
<dbReference type="RefSeq" id="WP_124078537.1">
    <property type="nucleotide sequence ID" value="NZ_UWPJ01000011.1"/>
</dbReference>
<dbReference type="InterPro" id="IPR005119">
    <property type="entry name" value="LysR_subst-bd"/>
</dbReference>
<evidence type="ECO:0000256" key="3">
    <source>
        <dbReference type="ARBA" id="ARBA00023125"/>
    </source>
</evidence>
<dbReference type="Gene3D" id="1.10.10.10">
    <property type="entry name" value="Winged helix-like DNA-binding domain superfamily/Winged helix DNA-binding domain"/>
    <property type="match status" value="1"/>
</dbReference>
<feature type="domain" description="HTH lysR-type" evidence="5">
    <location>
        <begin position="13"/>
        <end position="70"/>
    </location>
</feature>
<proteinExistence type="inferred from homology"/>
<dbReference type="InterPro" id="IPR000847">
    <property type="entry name" value="LysR_HTH_N"/>
</dbReference>
<dbReference type="InterPro" id="IPR036388">
    <property type="entry name" value="WH-like_DNA-bd_sf"/>
</dbReference>
<dbReference type="PANTHER" id="PTHR30419:SF8">
    <property type="entry name" value="NITROGEN ASSIMILATION TRANSCRIPTIONAL ACTIVATOR-RELATED"/>
    <property type="match status" value="1"/>
</dbReference>
<dbReference type="PROSITE" id="PS50931">
    <property type="entry name" value="HTH_LYSR"/>
    <property type="match status" value="1"/>
</dbReference>
<dbReference type="GO" id="GO:0005829">
    <property type="term" value="C:cytosol"/>
    <property type="evidence" value="ECO:0007669"/>
    <property type="project" value="TreeGrafter"/>
</dbReference>
<organism evidence="6 7">
    <name type="scientific">Pigmentiphaga humi</name>
    <dbReference type="NCBI Taxonomy" id="2478468"/>
    <lineage>
        <taxon>Bacteria</taxon>
        <taxon>Pseudomonadati</taxon>
        <taxon>Pseudomonadota</taxon>
        <taxon>Betaproteobacteria</taxon>
        <taxon>Burkholderiales</taxon>
        <taxon>Alcaligenaceae</taxon>
        <taxon>Pigmentiphaga</taxon>
    </lineage>
</organism>
<dbReference type="InterPro" id="IPR036390">
    <property type="entry name" value="WH_DNA-bd_sf"/>
</dbReference>
<dbReference type="EMBL" id="UWPJ01000011">
    <property type="protein sequence ID" value="VCU69189.1"/>
    <property type="molecule type" value="Genomic_DNA"/>
</dbReference>